<evidence type="ECO:0000313" key="3">
    <source>
        <dbReference type="Proteomes" id="UP000333828"/>
    </source>
</evidence>
<dbReference type="EMBL" id="CABPSI010000006">
    <property type="protein sequence ID" value="VVE55266.1"/>
    <property type="molecule type" value="Genomic_DNA"/>
</dbReference>
<gene>
    <name evidence="2" type="ORF">PIN31115_04972</name>
</gene>
<dbReference type="NCBIfam" id="NF004636">
    <property type="entry name" value="PRK05985.1"/>
    <property type="match status" value="1"/>
</dbReference>
<dbReference type="Gene3D" id="2.30.40.10">
    <property type="entry name" value="Urease, subunit C, domain 1"/>
    <property type="match status" value="1"/>
</dbReference>
<evidence type="ECO:0000313" key="2">
    <source>
        <dbReference type="EMBL" id="VVE55266.1"/>
    </source>
</evidence>
<organism evidence="2 3">
    <name type="scientific">Pandoraea iniqua</name>
    <dbReference type="NCBI Taxonomy" id="2508288"/>
    <lineage>
        <taxon>Bacteria</taxon>
        <taxon>Pseudomonadati</taxon>
        <taxon>Pseudomonadota</taxon>
        <taxon>Betaproteobacteria</taxon>
        <taxon>Burkholderiales</taxon>
        <taxon>Burkholderiaceae</taxon>
        <taxon>Pandoraea</taxon>
    </lineage>
</organism>
<dbReference type="PANTHER" id="PTHR32027:SF9">
    <property type="entry name" value="BLL3847 PROTEIN"/>
    <property type="match status" value="1"/>
</dbReference>
<reference evidence="2 3" key="1">
    <citation type="submission" date="2019-08" db="EMBL/GenBank/DDBJ databases">
        <authorList>
            <person name="Peeters C."/>
        </authorList>
    </citation>
    <scope>NUCLEOTIDE SEQUENCE [LARGE SCALE GENOMIC DNA]</scope>
    <source>
        <strain evidence="2 3">LMG 31115</strain>
    </source>
</reference>
<name>A0A5E4Z2D3_9BURK</name>
<dbReference type="GO" id="GO:0016814">
    <property type="term" value="F:hydrolase activity, acting on carbon-nitrogen (but not peptide) bonds, in cyclic amidines"/>
    <property type="evidence" value="ECO:0007669"/>
    <property type="project" value="TreeGrafter"/>
</dbReference>
<dbReference type="InterPro" id="IPR032466">
    <property type="entry name" value="Metal_Hydrolase"/>
</dbReference>
<keyword evidence="3" id="KW-1185">Reference proteome</keyword>
<dbReference type="SUPFAM" id="SSF51338">
    <property type="entry name" value="Composite domain of metallo-dependent hydrolases"/>
    <property type="match status" value="1"/>
</dbReference>
<dbReference type="InterPro" id="IPR013108">
    <property type="entry name" value="Amidohydro_3"/>
</dbReference>
<evidence type="ECO:0000259" key="1">
    <source>
        <dbReference type="Pfam" id="PF07969"/>
    </source>
</evidence>
<dbReference type="PANTHER" id="PTHR32027">
    <property type="entry name" value="CYTOSINE DEAMINASE"/>
    <property type="match status" value="1"/>
</dbReference>
<dbReference type="InterPro" id="IPR011059">
    <property type="entry name" value="Metal-dep_hydrolase_composite"/>
</dbReference>
<protein>
    <submittedName>
        <fullName evidence="2">Cytosine deaminase</fullName>
    </submittedName>
</protein>
<dbReference type="Proteomes" id="UP000333828">
    <property type="component" value="Unassembled WGS sequence"/>
</dbReference>
<dbReference type="InterPro" id="IPR052349">
    <property type="entry name" value="Metallo-hydrolase_Enzymes"/>
</dbReference>
<dbReference type="SUPFAM" id="SSF51556">
    <property type="entry name" value="Metallo-dependent hydrolases"/>
    <property type="match status" value="1"/>
</dbReference>
<accession>A0A5E4Z2D3</accession>
<proteinExistence type="predicted"/>
<feature type="domain" description="Amidohydrolase 3" evidence="1">
    <location>
        <begin position="63"/>
        <end position="409"/>
    </location>
</feature>
<dbReference type="RefSeq" id="WP_150686322.1">
    <property type="nucleotide sequence ID" value="NZ_CABPSI010000006.1"/>
</dbReference>
<dbReference type="Gene3D" id="3.20.20.140">
    <property type="entry name" value="Metal-dependent hydrolases"/>
    <property type="match status" value="1"/>
</dbReference>
<dbReference type="Pfam" id="PF07969">
    <property type="entry name" value="Amidohydro_3"/>
    <property type="match status" value="1"/>
</dbReference>
<sequence>MTALETLEIRNARALDGSPVAVRIERTADGRATIAAIGASLPDTPAAPAAPAAAAAAGGIESIDAQGALLMPGLVEAHTHLDKTAWGMPWYVNECGSRLIDRIDNERSWRASSGHDAGAASLALGRAFLSAGTTRLRTHVDIDTDAGLRHLDGVLATRETLADTLDMQIVAFPQSGVLDREGTVALLDESLARGADVLGWLDPCAIDRDPAKSLDAMFALADKHGCPVDIHLHEPGEMGVFSFELMLERIAALGMQGKVVVSHAFCLGELDAARADALLARLADAGVSLITTAPPSRVVPPLMACRRVGVPLAGGNDGIRDTWTPYGSPDMLERAMMIGLRYNLRRDDELDIALDCVTHQGARVCGFEDYGLQVGARADLVLVDALNAAQAIVTRAPRRWVVANGRVVVREGVAV</sequence>
<dbReference type="CDD" id="cd01293">
    <property type="entry name" value="Bact_CD"/>
    <property type="match status" value="1"/>
</dbReference>
<dbReference type="AlphaFoldDB" id="A0A5E4Z2D3"/>